<gene>
    <name evidence="10" type="ORF">MED297_09181</name>
</gene>
<evidence type="ECO:0000256" key="4">
    <source>
        <dbReference type="ARBA" id="ARBA00023125"/>
    </source>
</evidence>
<dbReference type="InterPro" id="IPR036388">
    <property type="entry name" value="WH-like_DNA-bd_sf"/>
</dbReference>
<dbReference type="PROSITE" id="PS51755">
    <property type="entry name" value="OMPR_PHOB"/>
    <property type="match status" value="1"/>
</dbReference>
<dbReference type="GO" id="GO:0006355">
    <property type="term" value="P:regulation of DNA-templated transcription"/>
    <property type="evidence" value="ECO:0007669"/>
    <property type="project" value="InterPro"/>
</dbReference>
<dbReference type="InterPro" id="IPR016032">
    <property type="entry name" value="Sig_transdc_resp-reg_C-effctor"/>
</dbReference>
<evidence type="ECO:0000313" key="11">
    <source>
        <dbReference type="Proteomes" id="UP000005953"/>
    </source>
</evidence>
<dbReference type="PANTHER" id="PTHR48111:SF4">
    <property type="entry name" value="DNA-BINDING DUAL TRANSCRIPTIONAL REGULATOR OMPR"/>
    <property type="match status" value="1"/>
</dbReference>
<evidence type="ECO:0000256" key="5">
    <source>
        <dbReference type="ARBA" id="ARBA00023163"/>
    </source>
</evidence>
<dbReference type="RefSeq" id="WP_008046084.1">
    <property type="nucleotide sequence ID" value="NZ_CH724152.1"/>
</dbReference>
<dbReference type="PROSITE" id="PS50110">
    <property type="entry name" value="RESPONSE_REGULATORY"/>
    <property type="match status" value="1"/>
</dbReference>
<reference evidence="10 11" key="1">
    <citation type="submission" date="2006-02" db="EMBL/GenBank/DDBJ databases">
        <authorList>
            <person name="Pinhassi J."/>
            <person name="Pedros-Alio C."/>
            <person name="Ferriera S."/>
            <person name="Johnson J."/>
            <person name="Kravitz S."/>
            <person name="Halpern A."/>
            <person name="Remington K."/>
            <person name="Beeson K."/>
            <person name="Tran B."/>
            <person name="Rogers Y.-H."/>
            <person name="Friedman R."/>
            <person name="Venter J.C."/>
        </authorList>
    </citation>
    <scope>NUCLEOTIDE SEQUENCE [LARGE SCALE GENOMIC DNA]</scope>
    <source>
        <strain evidence="10 11">MED297</strain>
    </source>
</reference>
<evidence type="ECO:0000259" key="9">
    <source>
        <dbReference type="PROSITE" id="PS51755"/>
    </source>
</evidence>
<keyword evidence="3" id="KW-0805">Transcription regulation</keyword>
<organism evidence="10 11">
    <name type="scientific">Reinekea blandensis MED297</name>
    <dbReference type="NCBI Taxonomy" id="314283"/>
    <lineage>
        <taxon>Bacteria</taxon>
        <taxon>Pseudomonadati</taxon>
        <taxon>Pseudomonadota</taxon>
        <taxon>Gammaproteobacteria</taxon>
        <taxon>Oceanospirillales</taxon>
        <taxon>Saccharospirillaceae</taxon>
        <taxon>Reinekea</taxon>
    </lineage>
</organism>
<sequence length="229" mass="25845">MTQHILVIEDEFQIAAIHRDYLNAAGYEVTCLDDGTQAVEWIRDNTPDLILLDLMLPVKDGHTICQEVRQFSNVPIIMVTAKVDEIDRLLGLEQGADDYICKPFSAREVVARVRAVLRRQEPTYYERAQSALQFNEDTLSVSTASTQIELTVVEFELLKALVSHPGKIFSRSRLAAIIYSDHRIVSERTIDSHIKKIRKKLAAEPINLTIQSVYGAGYKAEPNDDSCDL</sequence>
<evidence type="ECO:0000256" key="7">
    <source>
        <dbReference type="PROSITE-ProRule" id="PRU01091"/>
    </source>
</evidence>
<dbReference type="HOGENOM" id="CLU_000445_30_4_6"/>
<feature type="modified residue" description="4-aspartylphosphate" evidence="6">
    <location>
        <position position="53"/>
    </location>
</feature>
<evidence type="ECO:0000256" key="6">
    <source>
        <dbReference type="PROSITE-ProRule" id="PRU00169"/>
    </source>
</evidence>
<keyword evidence="5" id="KW-0804">Transcription</keyword>
<dbReference type="OrthoDB" id="9802426at2"/>
<dbReference type="SUPFAM" id="SSF52172">
    <property type="entry name" value="CheY-like"/>
    <property type="match status" value="1"/>
</dbReference>
<dbReference type="GO" id="GO:0032993">
    <property type="term" value="C:protein-DNA complex"/>
    <property type="evidence" value="ECO:0007669"/>
    <property type="project" value="TreeGrafter"/>
</dbReference>
<dbReference type="GO" id="GO:0005829">
    <property type="term" value="C:cytosol"/>
    <property type="evidence" value="ECO:0007669"/>
    <property type="project" value="TreeGrafter"/>
</dbReference>
<evidence type="ECO:0000256" key="3">
    <source>
        <dbReference type="ARBA" id="ARBA00023015"/>
    </source>
</evidence>
<dbReference type="STRING" id="314283.MED297_09181"/>
<keyword evidence="2" id="KW-0902">Two-component regulatory system</keyword>
<feature type="domain" description="OmpR/PhoB-type" evidence="9">
    <location>
        <begin position="122"/>
        <end position="222"/>
    </location>
</feature>
<evidence type="ECO:0000256" key="1">
    <source>
        <dbReference type="ARBA" id="ARBA00022553"/>
    </source>
</evidence>
<feature type="DNA-binding region" description="OmpR/PhoB-type" evidence="7">
    <location>
        <begin position="122"/>
        <end position="222"/>
    </location>
</feature>
<accession>A4BHP6</accession>
<dbReference type="Gene3D" id="6.10.250.690">
    <property type="match status" value="1"/>
</dbReference>
<dbReference type="Gene3D" id="1.10.10.10">
    <property type="entry name" value="Winged helix-like DNA-binding domain superfamily/Winged helix DNA-binding domain"/>
    <property type="match status" value="1"/>
</dbReference>
<keyword evidence="11" id="KW-1185">Reference proteome</keyword>
<dbReference type="CDD" id="cd00383">
    <property type="entry name" value="trans_reg_C"/>
    <property type="match status" value="1"/>
</dbReference>
<evidence type="ECO:0000256" key="2">
    <source>
        <dbReference type="ARBA" id="ARBA00023012"/>
    </source>
</evidence>
<dbReference type="InterPro" id="IPR001867">
    <property type="entry name" value="OmpR/PhoB-type_DNA-bd"/>
</dbReference>
<keyword evidence="4 7" id="KW-0238">DNA-binding</keyword>
<dbReference type="AlphaFoldDB" id="A4BHP6"/>
<dbReference type="Pfam" id="PF00072">
    <property type="entry name" value="Response_reg"/>
    <property type="match status" value="1"/>
</dbReference>
<dbReference type="EMBL" id="AAOE01000022">
    <property type="protein sequence ID" value="EAR08301.1"/>
    <property type="molecule type" value="Genomic_DNA"/>
</dbReference>
<dbReference type="Proteomes" id="UP000005953">
    <property type="component" value="Unassembled WGS sequence"/>
</dbReference>
<dbReference type="Pfam" id="PF00486">
    <property type="entry name" value="Trans_reg_C"/>
    <property type="match status" value="1"/>
</dbReference>
<proteinExistence type="predicted"/>
<name>A4BHP6_9GAMM</name>
<evidence type="ECO:0000313" key="10">
    <source>
        <dbReference type="EMBL" id="EAR08301.1"/>
    </source>
</evidence>
<dbReference type="PANTHER" id="PTHR48111">
    <property type="entry name" value="REGULATOR OF RPOS"/>
    <property type="match status" value="1"/>
</dbReference>
<dbReference type="FunFam" id="3.40.50.2300:FF:000001">
    <property type="entry name" value="DNA-binding response regulator PhoB"/>
    <property type="match status" value="1"/>
</dbReference>
<feature type="domain" description="Response regulatory" evidence="8">
    <location>
        <begin position="4"/>
        <end position="117"/>
    </location>
</feature>
<dbReference type="SUPFAM" id="SSF46894">
    <property type="entry name" value="C-terminal effector domain of the bipartite response regulators"/>
    <property type="match status" value="1"/>
</dbReference>
<dbReference type="SMART" id="SM00862">
    <property type="entry name" value="Trans_reg_C"/>
    <property type="match status" value="1"/>
</dbReference>
<comment type="caution">
    <text evidence="10">The sequence shown here is derived from an EMBL/GenBank/DDBJ whole genome shotgun (WGS) entry which is preliminary data.</text>
</comment>
<dbReference type="InterPro" id="IPR039420">
    <property type="entry name" value="WalR-like"/>
</dbReference>
<keyword evidence="1 6" id="KW-0597">Phosphoprotein</keyword>
<dbReference type="Gene3D" id="3.40.50.2300">
    <property type="match status" value="1"/>
</dbReference>
<dbReference type="InterPro" id="IPR011006">
    <property type="entry name" value="CheY-like_superfamily"/>
</dbReference>
<dbReference type="GO" id="GO:0000156">
    <property type="term" value="F:phosphorelay response regulator activity"/>
    <property type="evidence" value="ECO:0007669"/>
    <property type="project" value="TreeGrafter"/>
</dbReference>
<evidence type="ECO:0000259" key="8">
    <source>
        <dbReference type="PROSITE" id="PS50110"/>
    </source>
</evidence>
<dbReference type="InterPro" id="IPR001789">
    <property type="entry name" value="Sig_transdc_resp-reg_receiver"/>
</dbReference>
<dbReference type="SMART" id="SM00448">
    <property type="entry name" value="REC"/>
    <property type="match status" value="1"/>
</dbReference>
<protein>
    <submittedName>
        <fullName evidence="10">Possible baeR Response regulators consisting of a CheY-like receiver domain and a HTH DNA-binding domain</fullName>
    </submittedName>
</protein>
<dbReference type="GO" id="GO:0000976">
    <property type="term" value="F:transcription cis-regulatory region binding"/>
    <property type="evidence" value="ECO:0007669"/>
    <property type="project" value="TreeGrafter"/>
</dbReference>